<proteinExistence type="predicted"/>
<gene>
    <name evidence="2" type="primary">Acey_s0594.g423</name>
    <name evidence="2" type="synonym">Acey-B0302.5</name>
    <name evidence="2" type="ORF">Y032_0594g423</name>
</gene>
<name>A0A016WP69_9BILA</name>
<dbReference type="OrthoDB" id="5831187at2759"/>
<comment type="caution">
    <text evidence="2">The sequence shown here is derived from an EMBL/GenBank/DDBJ whole genome shotgun (WGS) entry which is preliminary data.</text>
</comment>
<sequence length="116" mass="13374">MEIRDNLCDLGRMEIPRPQFHGMQFVATRGKLGFYKTIRENGGKYGIQVKSQGPRRPALSNDIFVRPPPVSMEERPRMPRSKPNEEKSSREAQILGRVLQTSNQFVSVDHKSFLKF</sequence>
<protein>
    <submittedName>
        <fullName evidence="2">Uncharacterized protein</fullName>
    </submittedName>
</protein>
<feature type="region of interest" description="Disordered" evidence="1">
    <location>
        <begin position="46"/>
        <end position="91"/>
    </location>
</feature>
<accession>A0A016WP69</accession>
<evidence type="ECO:0000313" key="2">
    <source>
        <dbReference type="EMBL" id="EYC40843.1"/>
    </source>
</evidence>
<dbReference type="AlphaFoldDB" id="A0A016WP69"/>
<feature type="compositionally biased region" description="Basic and acidic residues" evidence="1">
    <location>
        <begin position="72"/>
        <end position="90"/>
    </location>
</feature>
<evidence type="ECO:0000256" key="1">
    <source>
        <dbReference type="SAM" id="MobiDB-lite"/>
    </source>
</evidence>
<keyword evidence="3" id="KW-1185">Reference proteome</keyword>
<organism evidence="2 3">
    <name type="scientific">Ancylostoma ceylanicum</name>
    <dbReference type="NCBI Taxonomy" id="53326"/>
    <lineage>
        <taxon>Eukaryota</taxon>
        <taxon>Metazoa</taxon>
        <taxon>Ecdysozoa</taxon>
        <taxon>Nematoda</taxon>
        <taxon>Chromadorea</taxon>
        <taxon>Rhabditida</taxon>
        <taxon>Rhabditina</taxon>
        <taxon>Rhabditomorpha</taxon>
        <taxon>Strongyloidea</taxon>
        <taxon>Ancylostomatidae</taxon>
        <taxon>Ancylostomatinae</taxon>
        <taxon>Ancylostoma</taxon>
    </lineage>
</organism>
<evidence type="ECO:0000313" key="3">
    <source>
        <dbReference type="Proteomes" id="UP000024635"/>
    </source>
</evidence>
<dbReference type="Proteomes" id="UP000024635">
    <property type="component" value="Unassembled WGS sequence"/>
</dbReference>
<reference evidence="3" key="1">
    <citation type="journal article" date="2015" name="Nat. Genet.">
        <title>The genome and transcriptome of the zoonotic hookworm Ancylostoma ceylanicum identify infection-specific gene families.</title>
        <authorList>
            <person name="Schwarz E.M."/>
            <person name="Hu Y."/>
            <person name="Antoshechkin I."/>
            <person name="Miller M.M."/>
            <person name="Sternberg P.W."/>
            <person name="Aroian R.V."/>
        </authorList>
    </citation>
    <scope>NUCLEOTIDE SEQUENCE</scope>
    <source>
        <strain evidence="3">HY135</strain>
    </source>
</reference>
<dbReference type="EMBL" id="JARK01000194">
    <property type="protein sequence ID" value="EYC40843.1"/>
    <property type="molecule type" value="Genomic_DNA"/>
</dbReference>